<feature type="domain" description="RRM" evidence="3">
    <location>
        <begin position="7"/>
        <end position="82"/>
    </location>
</feature>
<keyword evidence="5" id="KW-1185">Reference proteome</keyword>
<keyword evidence="1 2" id="KW-0694">RNA-binding</keyword>
<accession>B8AMV9</accession>
<protein>
    <recommendedName>
        <fullName evidence="3">RRM domain-containing protein</fullName>
    </recommendedName>
</protein>
<dbReference type="InterPro" id="IPR000504">
    <property type="entry name" value="RRM_dom"/>
</dbReference>
<dbReference type="InterPro" id="IPR052462">
    <property type="entry name" value="SLIRP/GR-RBP-like"/>
</dbReference>
<name>B8AMV9_ORYSI</name>
<dbReference type="PANTHER" id="PTHR48027">
    <property type="entry name" value="HETEROGENEOUS NUCLEAR RIBONUCLEOPROTEIN 87F-RELATED"/>
    <property type="match status" value="1"/>
</dbReference>
<dbReference type="Gene3D" id="3.30.70.330">
    <property type="match status" value="1"/>
</dbReference>
<reference evidence="4 5" key="1">
    <citation type="journal article" date="2005" name="PLoS Biol.">
        <title>The genomes of Oryza sativa: a history of duplications.</title>
        <authorList>
            <person name="Yu J."/>
            <person name="Wang J."/>
            <person name="Lin W."/>
            <person name="Li S."/>
            <person name="Li H."/>
            <person name="Zhou J."/>
            <person name="Ni P."/>
            <person name="Dong W."/>
            <person name="Hu S."/>
            <person name="Zeng C."/>
            <person name="Zhang J."/>
            <person name="Zhang Y."/>
            <person name="Li R."/>
            <person name="Xu Z."/>
            <person name="Li S."/>
            <person name="Li X."/>
            <person name="Zheng H."/>
            <person name="Cong L."/>
            <person name="Lin L."/>
            <person name="Yin J."/>
            <person name="Geng J."/>
            <person name="Li G."/>
            <person name="Shi J."/>
            <person name="Liu J."/>
            <person name="Lv H."/>
            <person name="Li J."/>
            <person name="Wang J."/>
            <person name="Deng Y."/>
            <person name="Ran L."/>
            <person name="Shi X."/>
            <person name="Wang X."/>
            <person name="Wu Q."/>
            <person name="Li C."/>
            <person name="Ren X."/>
            <person name="Wang J."/>
            <person name="Wang X."/>
            <person name="Li D."/>
            <person name="Liu D."/>
            <person name="Zhang X."/>
            <person name="Ji Z."/>
            <person name="Zhao W."/>
            <person name="Sun Y."/>
            <person name="Zhang Z."/>
            <person name="Bao J."/>
            <person name="Han Y."/>
            <person name="Dong L."/>
            <person name="Ji J."/>
            <person name="Chen P."/>
            <person name="Wu S."/>
            <person name="Liu J."/>
            <person name="Xiao Y."/>
            <person name="Bu D."/>
            <person name="Tan J."/>
            <person name="Yang L."/>
            <person name="Ye C."/>
            <person name="Zhang J."/>
            <person name="Xu J."/>
            <person name="Zhou Y."/>
            <person name="Yu Y."/>
            <person name="Zhang B."/>
            <person name="Zhuang S."/>
            <person name="Wei H."/>
            <person name="Liu B."/>
            <person name="Lei M."/>
            <person name="Yu H."/>
            <person name="Li Y."/>
            <person name="Xu H."/>
            <person name="Wei S."/>
            <person name="He X."/>
            <person name="Fang L."/>
            <person name="Zhang Z."/>
            <person name="Zhang Y."/>
            <person name="Huang X."/>
            <person name="Su Z."/>
            <person name="Tong W."/>
            <person name="Li J."/>
            <person name="Tong Z."/>
            <person name="Li S."/>
            <person name="Ye J."/>
            <person name="Wang L."/>
            <person name="Fang L."/>
            <person name="Lei T."/>
            <person name="Chen C."/>
            <person name="Chen H."/>
            <person name="Xu Z."/>
            <person name="Li H."/>
            <person name="Huang H."/>
            <person name="Zhang F."/>
            <person name="Xu H."/>
            <person name="Li N."/>
            <person name="Zhao C."/>
            <person name="Li S."/>
            <person name="Dong L."/>
            <person name="Huang Y."/>
            <person name="Li L."/>
            <person name="Xi Y."/>
            <person name="Qi Q."/>
            <person name="Li W."/>
            <person name="Zhang B."/>
            <person name="Hu W."/>
            <person name="Zhang Y."/>
            <person name="Tian X."/>
            <person name="Jiao Y."/>
            <person name="Liang X."/>
            <person name="Jin J."/>
            <person name="Gao L."/>
            <person name="Zheng W."/>
            <person name="Hao B."/>
            <person name="Liu S."/>
            <person name="Wang W."/>
            <person name="Yuan L."/>
            <person name="Cao M."/>
            <person name="McDermott J."/>
            <person name="Samudrala R."/>
            <person name="Wang J."/>
            <person name="Wong G.K."/>
            <person name="Yang H."/>
        </authorList>
    </citation>
    <scope>NUCLEOTIDE SEQUENCE [LARGE SCALE GENOMIC DNA]</scope>
    <source>
        <strain evidence="5">cv. 93-11</strain>
    </source>
</reference>
<dbReference type="Gramene" id="BGIOSGA011481-TA">
    <property type="protein sequence ID" value="BGIOSGA011481-PA"/>
    <property type="gene ID" value="BGIOSGA011481"/>
</dbReference>
<proteinExistence type="predicted"/>
<dbReference type="SMART" id="SM00360">
    <property type="entry name" value="RRM"/>
    <property type="match status" value="1"/>
</dbReference>
<dbReference type="InterPro" id="IPR012677">
    <property type="entry name" value="Nucleotide-bd_a/b_plait_sf"/>
</dbReference>
<evidence type="ECO:0000259" key="3">
    <source>
        <dbReference type="PROSITE" id="PS50102"/>
    </source>
</evidence>
<sequence>MALPTLCKMFVGGIGPYTGDEDLRRHFQQFGYVASVHMPIDRHTGRHHGFAFIQFTCLEHLINALAYRHTIHGHTPPYGDRMDYLRKFGTMDNGVLKIDGVVESISNDGKTCMIRVPNRSGDTPVPSRYCCPSSVFAGSSPERMPTLRIRVAGSDDAALDPRHCCHAAALIGSCGVRRSKPINKRAAAAAA</sequence>
<dbReference type="Pfam" id="PF00076">
    <property type="entry name" value="RRM_1"/>
    <property type="match status" value="1"/>
</dbReference>
<dbReference type="AlphaFoldDB" id="B8AMV9"/>
<dbReference type="SUPFAM" id="SSF54928">
    <property type="entry name" value="RNA-binding domain, RBD"/>
    <property type="match status" value="1"/>
</dbReference>
<dbReference type="STRING" id="39946.B8AMV9"/>
<dbReference type="Proteomes" id="UP000007015">
    <property type="component" value="Chromosome 3"/>
</dbReference>
<gene>
    <name evidence="4" type="ORF">OsI_09957</name>
</gene>
<dbReference type="GO" id="GO:0003723">
    <property type="term" value="F:RNA binding"/>
    <property type="evidence" value="ECO:0007669"/>
    <property type="project" value="UniProtKB-UniRule"/>
</dbReference>
<evidence type="ECO:0000256" key="1">
    <source>
        <dbReference type="ARBA" id="ARBA00022884"/>
    </source>
</evidence>
<dbReference type="PROSITE" id="PS50102">
    <property type="entry name" value="RRM"/>
    <property type="match status" value="1"/>
</dbReference>
<organism evidence="4 5">
    <name type="scientific">Oryza sativa subsp. indica</name>
    <name type="common">Rice</name>
    <dbReference type="NCBI Taxonomy" id="39946"/>
    <lineage>
        <taxon>Eukaryota</taxon>
        <taxon>Viridiplantae</taxon>
        <taxon>Streptophyta</taxon>
        <taxon>Embryophyta</taxon>
        <taxon>Tracheophyta</taxon>
        <taxon>Spermatophyta</taxon>
        <taxon>Magnoliopsida</taxon>
        <taxon>Liliopsida</taxon>
        <taxon>Poales</taxon>
        <taxon>Poaceae</taxon>
        <taxon>BOP clade</taxon>
        <taxon>Oryzoideae</taxon>
        <taxon>Oryzeae</taxon>
        <taxon>Oryzinae</taxon>
        <taxon>Oryza</taxon>
        <taxon>Oryza sativa</taxon>
    </lineage>
</organism>
<dbReference type="HOGENOM" id="CLU_1423643_0_0_1"/>
<evidence type="ECO:0000256" key="2">
    <source>
        <dbReference type="PROSITE-ProRule" id="PRU00176"/>
    </source>
</evidence>
<dbReference type="EMBL" id="CM000128">
    <property type="protein sequence ID" value="EEC74489.1"/>
    <property type="molecule type" value="Genomic_DNA"/>
</dbReference>
<dbReference type="InterPro" id="IPR035979">
    <property type="entry name" value="RBD_domain_sf"/>
</dbReference>
<evidence type="ECO:0000313" key="5">
    <source>
        <dbReference type="Proteomes" id="UP000007015"/>
    </source>
</evidence>
<evidence type="ECO:0000313" key="4">
    <source>
        <dbReference type="EMBL" id="EEC74489.1"/>
    </source>
</evidence>